<evidence type="ECO:0000313" key="3">
    <source>
        <dbReference type="Proteomes" id="UP000232721"/>
    </source>
</evidence>
<gene>
    <name evidence="2" type="ORF">BTO15_11400</name>
</gene>
<dbReference type="RefSeq" id="WP_208888874.1">
    <property type="nucleotide sequence ID" value="NZ_CP019336.1"/>
</dbReference>
<dbReference type="EMBL" id="CP019336">
    <property type="protein sequence ID" value="AUC22655.1"/>
    <property type="molecule type" value="Genomic_DNA"/>
</dbReference>
<dbReference type="InterPro" id="IPR027417">
    <property type="entry name" value="P-loop_NTPase"/>
</dbReference>
<reference evidence="2 3" key="1">
    <citation type="submission" date="2017-02" db="EMBL/GenBank/DDBJ databases">
        <title>Trade-off between light-utilization and light-protection in marine flavobacteria.</title>
        <authorList>
            <person name="Kumagai Y."/>
            <person name="Yoshizawa S."/>
            <person name="Kogure K."/>
            <person name="Iwasaki W."/>
        </authorList>
    </citation>
    <scope>NUCLEOTIDE SEQUENCE [LARGE SCALE GENOMIC DNA]</scope>
    <source>
        <strain evidence="2 3">KCTC 23670</strain>
    </source>
</reference>
<protein>
    <recommendedName>
        <fullName evidence="1">Double-GTPase 2 domain-containing protein</fullName>
    </recommendedName>
</protein>
<evidence type="ECO:0000313" key="2">
    <source>
        <dbReference type="EMBL" id="AUC22655.1"/>
    </source>
</evidence>
<dbReference type="SUPFAM" id="SSF52540">
    <property type="entry name" value="P-loop containing nucleoside triphosphate hydrolases"/>
    <property type="match status" value="1"/>
</dbReference>
<name>A0ABM6Q0Q3_9FLAO</name>
<keyword evidence="3" id="KW-1185">Reference proteome</keyword>
<dbReference type="Pfam" id="PF19993">
    <property type="entry name" value="DO-GTPase2"/>
    <property type="match status" value="1"/>
</dbReference>
<dbReference type="Gene3D" id="3.40.50.300">
    <property type="entry name" value="P-loop containing nucleotide triphosphate hydrolases"/>
    <property type="match status" value="1"/>
</dbReference>
<accession>A0ABM6Q0Q3</accession>
<feature type="domain" description="Double-GTPase 2" evidence="1">
    <location>
        <begin position="74"/>
        <end position="282"/>
    </location>
</feature>
<sequence>MAGRCKEPSCFPDEIGCNVEGCSNVKDCKNYISEESTTEDVEKVDEDNYYRIPWTGNSFGLTDLNYLTASSKPIFIGITGVASAGKTTFLASLYCLLRNGESIGNYSFAGSLTLIGWENIAWYLSWKNNGNIQFPPHTSNNAGRLPGLLHIALKNNEGEKIDLVFTDAPGEWFDHWRINVNNENAKGAKWIHDNCDAFLLFADCEMLTPTNSKRGIAKQQINSVADRIMENLGNRPFELIWSKSDITIPVETKNQIRSHFKQNQIKYFAEYETSVKAGEDELFHQNICNSIDWLIEKLHNNKNQIPRILSHKPEDMFLSKRAINE</sequence>
<dbReference type="InterPro" id="IPR045528">
    <property type="entry name" value="DO-GTPase2"/>
</dbReference>
<organism evidence="2 3">
    <name type="scientific">Polaribacter sejongensis</name>
    <dbReference type="NCBI Taxonomy" id="985043"/>
    <lineage>
        <taxon>Bacteria</taxon>
        <taxon>Pseudomonadati</taxon>
        <taxon>Bacteroidota</taxon>
        <taxon>Flavobacteriia</taxon>
        <taxon>Flavobacteriales</taxon>
        <taxon>Flavobacteriaceae</taxon>
    </lineage>
</organism>
<evidence type="ECO:0000259" key="1">
    <source>
        <dbReference type="Pfam" id="PF19993"/>
    </source>
</evidence>
<proteinExistence type="predicted"/>
<dbReference type="Proteomes" id="UP000232721">
    <property type="component" value="Chromosome"/>
</dbReference>